<keyword evidence="2" id="KW-0812">Transmembrane</keyword>
<dbReference type="EMBL" id="JAACJN010000071">
    <property type="protein sequence ID" value="KAF5379277.1"/>
    <property type="molecule type" value="Genomic_DNA"/>
</dbReference>
<keyword evidence="4" id="KW-1185">Reference proteome</keyword>
<feature type="region of interest" description="Disordered" evidence="1">
    <location>
        <begin position="330"/>
        <end position="364"/>
    </location>
</feature>
<feature type="region of interest" description="Disordered" evidence="1">
    <location>
        <begin position="272"/>
        <end position="303"/>
    </location>
</feature>
<evidence type="ECO:0000313" key="3">
    <source>
        <dbReference type="EMBL" id="KAF5379277.1"/>
    </source>
</evidence>
<evidence type="ECO:0000256" key="1">
    <source>
        <dbReference type="SAM" id="MobiDB-lite"/>
    </source>
</evidence>
<sequence length="375" mass="40629">MDCIRTSRQDIQQDRETAGSQFQFQTIAGTFTPGQTTTLSFSGPFPTSGFDVGFEFGGMSTTITTITTAPASGNGIPLVIPTALTGTQADIFINNGNSFFLLRPVELIETTLPVTTESFVGSPTTTSGQSRQANHSCRTQKMVLMIISSSLSNTPSTLTLSSHTSSVESVATIYSTSTSSSVSSSGFSQTPSIFPSAVTHRVTIDIGQLIGGIMGGLVFILLIGLVMFCRLRNRRKLLQLSEALRSSHEVVTPFVIREPILYSKEKQLEEVHEASDHLSSSSNAPDRVMDTFGSPEPTQPPNRPLQRIHSILSNTGNSITGLLANSFQGGLGPQRSRRMREFHHQDSGWRDPISTRDQEPSTSEVVEFPPEYCSV</sequence>
<proteinExistence type="predicted"/>
<keyword evidence="2" id="KW-1133">Transmembrane helix</keyword>
<evidence type="ECO:0000313" key="4">
    <source>
        <dbReference type="Proteomes" id="UP000518752"/>
    </source>
</evidence>
<feature type="compositionally biased region" description="Basic and acidic residues" evidence="1">
    <location>
        <begin position="342"/>
        <end position="359"/>
    </location>
</feature>
<evidence type="ECO:0000256" key="2">
    <source>
        <dbReference type="SAM" id="Phobius"/>
    </source>
</evidence>
<accession>A0A8H5H9P3</accession>
<reference evidence="3 4" key="1">
    <citation type="journal article" date="2020" name="ISME J.">
        <title>Uncovering the hidden diversity of litter-decomposition mechanisms in mushroom-forming fungi.</title>
        <authorList>
            <person name="Floudas D."/>
            <person name="Bentzer J."/>
            <person name="Ahren D."/>
            <person name="Johansson T."/>
            <person name="Persson P."/>
            <person name="Tunlid A."/>
        </authorList>
    </citation>
    <scope>NUCLEOTIDE SEQUENCE [LARGE SCALE GENOMIC DNA]</scope>
    <source>
        <strain evidence="3 4">CBS 406.79</strain>
    </source>
</reference>
<dbReference type="Proteomes" id="UP000518752">
    <property type="component" value="Unassembled WGS sequence"/>
</dbReference>
<comment type="caution">
    <text evidence="3">The sequence shown here is derived from an EMBL/GenBank/DDBJ whole genome shotgun (WGS) entry which is preliminary data.</text>
</comment>
<keyword evidence="2" id="KW-0472">Membrane</keyword>
<dbReference type="AlphaFoldDB" id="A0A8H5H9P3"/>
<gene>
    <name evidence="3" type="ORF">D9757_010693</name>
</gene>
<name>A0A8H5H9P3_9AGAR</name>
<organism evidence="3 4">
    <name type="scientific">Collybiopsis confluens</name>
    <dbReference type="NCBI Taxonomy" id="2823264"/>
    <lineage>
        <taxon>Eukaryota</taxon>
        <taxon>Fungi</taxon>
        <taxon>Dikarya</taxon>
        <taxon>Basidiomycota</taxon>
        <taxon>Agaricomycotina</taxon>
        <taxon>Agaricomycetes</taxon>
        <taxon>Agaricomycetidae</taxon>
        <taxon>Agaricales</taxon>
        <taxon>Marasmiineae</taxon>
        <taxon>Omphalotaceae</taxon>
        <taxon>Collybiopsis</taxon>
    </lineage>
</organism>
<feature type="transmembrane region" description="Helical" evidence="2">
    <location>
        <begin position="209"/>
        <end position="229"/>
    </location>
</feature>
<protein>
    <submittedName>
        <fullName evidence="3">Uncharacterized protein</fullName>
    </submittedName>
</protein>